<feature type="transmembrane region" description="Helical" evidence="1">
    <location>
        <begin position="12"/>
        <end position="32"/>
    </location>
</feature>
<dbReference type="EMBL" id="CAEZZQ010000085">
    <property type="protein sequence ID" value="CAB4781363.1"/>
    <property type="molecule type" value="Genomic_DNA"/>
</dbReference>
<dbReference type="EMBL" id="CAFBQA010000124">
    <property type="protein sequence ID" value="CAB5042500.1"/>
    <property type="molecule type" value="Genomic_DNA"/>
</dbReference>
<keyword evidence="1" id="KW-1133">Transmembrane helix</keyword>
<evidence type="ECO:0000256" key="1">
    <source>
        <dbReference type="SAM" id="Phobius"/>
    </source>
</evidence>
<name>A0A6J6WDY2_9ZZZZ</name>
<dbReference type="AlphaFoldDB" id="A0A6J6WDY2"/>
<evidence type="ECO:0000313" key="2">
    <source>
        <dbReference type="EMBL" id="CAB4708989.1"/>
    </source>
</evidence>
<accession>A0A6J6WDY2</accession>
<evidence type="ECO:0000313" key="5">
    <source>
        <dbReference type="EMBL" id="CAB5042500.1"/>
    </source>
</evidence>
<feature type="transmembrane region" description="Helical" evidence="1">
    <location>
        <begin position="167"/>
        <end position="192"/>
    </location>
</feature>
<keyword evidence="1" id="KW-0472">Membrane</keyword>
<reference evidence="3" key="1">
    <citation type="submission" date="2020-05" db="EMBL/GenBank/DDBJ databases">
        <authorList>
            <person name="Chiriac C."/>
            <person name="Salcher M."/>
            <person name="Ghai R."/>
            <person name="Kavagutti S V."/>
        </authorList>
    </citation>
    <scope>NUCLEOTIDE SEQUENCE</scope>
</reference>
<dbReference type="EMBL" id="CAFBMD010000147">
    <property type="protein sequence ID" value="CAB4907898.1"/>
    <property type="molecule type" value="Genomic_DNA"/>
</dbReference>
<proteinExistence type="predicted"/>
<dbReference type="EMBL" id="CAFBQF010000035">
    <property type="protein sequence ID" value="CAB5049515.1"/>
    <property type="molecule type" value="Genomic_DNA"/>
</dbReference>
<evidence type="ECO:0000313" key="6">
    <source>
        <dbReference type="EMBL" id="CAB5049515.1"/>
    </source>
</evidence>
<sequence length="209" mass="22342">MKRKTFDRLLSAAGAMLSVVLIVAGGMLLWGANFANSQVNSQLKDQNVFFPEAGSPGFDAKKFPELQKYAGLQMTTGQQAKDYANFYIAAHLKGINGGKNYAETSSDALDAISKAGQAALAAEASPDDMDLIAAAEQSQVEADVLDKKVQTLFRGETLRGLLLTSFAFWQVGQIALISAYFAFAAGVVMLLLTLLGFAHLRKTPADAQI</sequence>
<gene>
    <name evidence="2" type="ORF">UFOPK2593_01060</name>
    <name evidence="3" type="ORF">UFOPK2894_01229</name>
    <name evidence="4" type="ORF">UFOPK3492_01306</name>
    <name evidence="5" type="ORF">UFOPK4234_01514</name>
    <name evidence="6" type="ORF">UFOPK4295_00806</name>
</gene>
<dbReference type="EMBL" id="CAEZXW010000072">
    <property type="protein sequence ID" value="CAB4708989.1"/>
    <property type="molecule type" value="Genomic_DNA"/>
</dbReference>
<organism evidence="3">
    <name type="scientific">freshwater metagenome</name>
    <dbReference type="NCBI Taxonomy" id="449393"/>
    <lineage>
        <taxon>unclassified sequences</taxon>
        <taxon>metagenomes</taxon>
        <taxon>ecological metagenomes</taxon>
    </lineage>
</organism>
<evidence type="ECO:0000313" key="4">
    <source>
        <dbReference type="EMBL" id="CAB4907898.1"/>
    </source>
</evidence>
<protein>
    <submittedName>
        <fullName evidence="3">Unannotated protein</fullName>
    </submittedName>
</protein>
<evidence type="ECO:0000313" key="3">
    <source>
        <dbReference type="EMBL" id="CAB4781363.1"/>
    </source>
</evidence>
<keyword evidence="1" id="KW-0812">Transmembrane</keyword>